<sequence length="124" mass="13943">MPRCKQKKKKTRYTSCLLSYTTQKRGSPASHTHIRNVCTPIQPYPNPHTHTHTSQSPIPYHTIRKPRACGSLLPPSLPPHINSQKPTTQSPSPSSHVHSHERAWLLEPPNSNPICRLSTHPRAA</sequence>
<accession>A0A6A5XAV7</accession>
<evidence type="ECO:0000313" key="3">
    <source>
        <dbReference type="Proteomes" id="UP000799778"/>
    </source>
</evidence>
<proteinExistence type="predicted"/>
<keyword evidence="3" id="KW-1185">Reference proteome</keyword>
<dbReference type="AlphaFoldDB" id="A0A6A5XAV7"/>
<dbReference type="EMBL" id="ML978077">
    <property type="protein sequence ID" value="KAF2009976.1"/>
    <property type="molecule type" value="Genomic_DNA"/>
</dbReference>
<organism evidence="2 3">
    <name type="scientific">Aaosphaeria arxii CBS 175.79</name>
    <dbReference type="NCBI Taxonomy" id="1450172"/>
    <lineage>
        <taxon>Eukaryota</taxon>
        <taxon>Fungi</taxon>
        <taxon>Dikarya</taxon>
        <taxon>Ascomycota</taxon>
        <taxon>Pezizomycotina</taxon>
        <taxon>Dothideomycetes</taxon>
        <taxon>Pleosporomycetidae</taxon>
        <taxon>Pleosporales</taxon>
        <taxon>Pleosporales incertae sedis</taxon>
        <taxon>Aaosphaeria</taxon>
    </lineage>
</organism>
<feature type="compositionally biased region" description="Low complexity" evidence="1">
    <location>
        <begin position="83"/>
        <end position="96"/>
    </location>
</feature>
<evidence type="ECO:0000313" key="2">
    <source>
        <dbReference type="EMBL" id="KAF2009976.1"/>
    </source>
</evidence>
<protein>
    <submittedName>
        <fullName evidence="2">Uncharacterized protein</fullName>
    </submittedName>
</protein>
<dbReference type="GeneID" id="54291938"/>
<dbReference type="Proteomes" id="UP000799778">
    <property type="component" value="Unassembled WGS sequence"/>
</dbReference>
<dbReference type="RefSeq" id="XP_033378315.1">
    <property type="nucleotide sequence ID" value="XM_033534541.1"/>
</dbReference>
<reference evidence="2" key="1">
    <citation type="journal article" date="2020" name="Stud. Mycol.">
        <title>101 Dothideomycetes genomes: a test case for predicting lifestyles and emergence of pathogens.</title>
        <authorList>
            <person name="Haridas S."/>
            <person name="Albert R."/>
            <person name="Binder M."/>
            <person name="Bloem J."/>
            <person name="Labutti K."/>
            <person name="Salamov A."/>
            <person name="Andreopoulos B."/>
            <person name="Baker S."/>
            <person name="Barry K."/>
            <person name="Bills G."/>
            <person name="Bluhm B."/>
            <person name="Cannon C."/>
            <person name="Castanera R."/>
            <person name="Culley D."/>
            <person name="Daum C."/>
            <person name="Ezra D."/>
            <person name="Gonzalez J."/>
            <person name="Henrissat B."/>
            <person name="Kuo A."/>
            <person name="Liang C."/>
            <person name="Lipzen A."/>
            <person name="Lutzoni F."/>
            <person name="Magnuson J."/>
            <person name="Mondo S."/>
            <person name="Nolan M."/>
            <person name="Ohm R."/>
            <person name="Pangilinan J."/>
            <person name="Park H.-J."/>
            <person name="Ramirez L."/>
            <person name="Alfaro M."/>
            <person name="Sun H."/>
            <person name="Tritt A."/>
            <person name="Yoshinaga Y."/>
            <person name="Zwiers L.-H."/>
            <person name="Turgeon B."/>
            <person name="Goodwin S."/>
            <person name="Spatafora J."/>
            <person name="Crous P."/>
            <person name="Grigoriev I."/>
        </authorList>
    </citation>
    <scope>NUCLEOTIDE SEQUENCE</scope>
    <source>
        <strain evidence="2">CBS 175.79</strain>
    </source>
</reference>
<evidence type="ECO:0000256" key="1">
    <source>
        <dbReference type="SAM" id="MobiDB-lite"/>
    </source>
</evidence>
<name>A0A6A5XAV7_9PLEO</name>
<gene>
    <name evidence="2" type="ORF">BU24DRAFT_68713</name>
</gene>
<feature type="region of interest" description="Disordered" evidence="1">
    <location>
        <begin position="37"/>
        <end position="124"/>
    </location>
</feature>